<dbReference type="EMBL" id="JBHUEH010000009">
    <property type="protein sequence ID" value="MFD1884367.1"/>
    <property type="molecule type" value="Genomic_DNA"/>
</dbReference>
<evidence type="ECO:0000256" key="1">
    <source>
        <dbReference type="ARBA" id="ARBA00022679"/>
    </source>
</evidence>
<accession>A0ABW4RDM4</accession>
<dbReference type="PROSITE" id="PS51186">
    <property type="entry name" value="GNAT"/>
    <property type="match status" value="1"/>
</dbReference>
<organism evidence="4 5">
    <name type="scientific">Paenibacillus wenxiniae</name>
    <dbReference type="NCBI Taxonomy" id="1636843"/>
    <lineage>
        <taxon>Bacteria</taxon>
        <taxon>Bacillati</taxon>
        <taxon>Bacillota</taxon>
        <taxon>Bacilli</taxon>
        <taxon>Bacillales</taxon>
        <taxon>Paenibacillaceae</taxon>
        <taxon>Paenibacillus</taxon>
    </lineage>
</organism>
<dbReference type="InterPro" id="IPR016181">
    <property type="entry name" value="Acyl_CoA_acyltransferase"/>
</dbReference>
<dbReference type="PANTHER" id="PTHR43420">
    <property type="entry name" value="ACETYLTRANSFERASE"/>
    <property type="match status" value="1"/>
</dbReference>
<reference evidence="5" key="1">
    <citation type="journal article" date="2019" name="Int. J. Syst. Evol. Microbiol.">
        <title>The Global Catalogue of Microorganisms (GCM) 10K type strain sequencing project: providing services to taxonomists for standard genome sequencing and annotation.</title>
        <authorList>
            <consortium name="The Broad Institute Genomics Platform"/>
            <consortium name="The Broad Institute Genome Sequencing Center for Infectious Disease"/>
            <person name="Wu L."/>
            <person name="Ma J."/>
        </authorList>
    </citation>
    <scope>NUCLEOTIDE SEQUENCE [LARGE SCALE GENOMIC DNA]</scope>
    <source>
        <strain evidence="5">CCUG 54950</strain>
    </source>
</reference>
<dbReference type="InterPro" id="IPR000182">
    <property type="entry name" value="GNAT_dom"/>
</dbReference>
<keyword evidence="2" id="KW-0012">Acyltransferase</keyword>
<dbReference type="SUPFAM" id="SSF55729">
    <property type="entry name" value="Acyl-CoA N-acyltransferases (Nat)"/>
    <property type="match status" value="2"/>
</dbReference>
<keyword evidence="1" id="KW-0808">Transferase</keyword>
<dbReference type="CDD" id="cd04301">
    <property type="entry name" value="NAT_SF"/>
    <property type="match status" value="1"/>
</dbReference>
<gene>
    <name evidence="4" type="ORF">ACFSC9_02430</name>
</gene>
<dbReference type="Gene3D" id="3.40.630.30">
    <property type="match status" value="1"/>
</dbReference>
<protein>
    <submittedName>
        <fullName evidence="4">GNAT family N-acetyltransferase</fullName>
    </submittedName>
</protein>
<proteinExistence type="predicted"/>
<dbReference type="Proteomes" id="UP001597233">
    <property type="component" value="Unassembled WGS sequence"/>
</dbReference>
<evidence type="ECO:0000313" key="4">
    <source>
        <dbReference type="EMBL" id="MFD1884367.1"/>
    </source>
</evidence>
<evidence type="ECO:0000313" key="5">
    <source>
        <dbReference type="Proteomes" id="UP001597233"/>
    </source>
</evidence>
<dbReference type="Pfam" id="PF00583">
    <property type="entry name" value="Acetyltransf_1"/>
    <property type="match status" value="1"/>
</dbReference>
<sequence>MLKLSQLSDILELQHKCEQHDGITLKLNWDILRHRSPGIQEDFFGYEDGKLVSFLALYGFGRNIEVCGMTDPQYRQQGRFSQLWEQAVQSPAIKRMNRILFNTPHRSVTGQQWVHNRHAKLDSTEYSMKLEHGEHSLLGQSAGTEIAQLRQFQEEDTDLWARLDADAFGIPEFSTIAALANPSRSLTKVMLVIEHGGLAVGKIEIDRQDEHSWIYGFVVDPVLRGHGIGRSALRQVALQEHARGSHVWLDVSATNPRALHLYESCGFVQQDIQDYYEYELPQTSNDLSNMK</sequence>
<feature type="domain" description="N-acetyltransferase" evidence="3">
    <location>
        <begin position="147"/>
        <end position="283"/>
    </location>
</feature>
<name>A0ABW4RDM4_9BACL</name>
<evidence type="ECO:0000259" key="3">
    <source>
        <dbReference type="PROSITE" id="PS51186"/>
    </source>
</evidence>
<dbReference type="InterPro" id="IPR050680">
    <property type="entry name" value="YpeA/RimI_acetyltransf"/>
</dbReference>
<evidence type="ECO:0000256" key="2">
    <source>
        <dbReference type="ARBA" id="ARBA00023315"/>
    </source>
</evidence>
<comment type="caution">
    <text evidence="4">The sequence shown here is derived from an EMBL/GenBank/DDBJ whole genome shotgun (WGS) entry which is preliminary data.</text>
</comment>
<dbReference type="RefSeq" id="WP_347326301.1">
    <property type="nucleotide sequence ID" value="NZ_JBCGUH010000010.1"/>
</dbReference>
<keyword evidence="5" id="KW-1185">Reference proteome</keyword>